<name>A0A4V2UUM5_9FIRM</name>
<dbReference type="PROSITE" id="PS51459">
    <property type="entry name" value="FIDO"/>
    <property type="match status" value="1"/>
</dbReference>
<dbReference type="InterPro" id="IPR003812">
    <property type="entry name" value="Fido"/>
</dbReference>
<evidence type="ECO:0000313" key="4">
    <source>
        <dbReference type="EMBL" id="TCS91610.1"/>
    </source>
</evidence>
<dbReference type="SUPFAM" id="SSF140931">
    <property type="entry name" value="Fic-like"/>
    <property type="match status" value="1"/>
</dbReference>
<dbReference type="InterPro" id="IPR002831">
    <property type="entry name" value="Tscrpt_reg_TrmB_N"/>
</dbReference>
<keyword evidence="2" id="KW-0067">ATP-binding</keyword>
<keyword evidence="5" id="KW-1185">Reference proteome</keyword>
<dbReference type="Pfam" id="PF02661">
    <property type="entry name" value="Fic"/>
    <property type="match status" value="1"/>
</dbReference>
<evidence type="ECO:0000256" key="1">
    <source>
        <dbReference type="PIRSR" id="PIRSR640198-1"/>
    </source>
</evidence>
<dbReference type="GO" id="GO:0005524">
    <property type="term" value="F:ATP binding"/>
    <property type="evidence" value="ECO:0007669"/>
    <property type="project" value="UniProtKB-KW"/>
</dbReference>
<dbReference type="InterPro" id="IPR036388">
    <property type="entry name" value="WH-like_DNA-bd_sf"/>
</dbReference>
<protein>
    <submittedName>
        <fullName evidence="4">DeoR-like protein with HTH domain</fullName>
    </submittedName>
</protein>
<accession>A0A4V2UUM5</accession>
<evidence type="ECO:0000259" key="3">
    <source>
        <dbReference type="PROSITE" id="PS51459"/>
    </source>
</evidence>
<dbReference type="InterPro" id="IPR036597">
    <property type="entry name" value="Fido-like_dom_sf"/>
</dbReference>
<dbReference type="Pfam" id="PF01978">
    <property type="entry name" value="TrmB"/>
    <property type="match status" value="1"/>
</dbReference>
<sequence>MRKVKIKDLIEFMNNQDSGLNNLLRIAIGHYYFAYIHPFYDGNGRTGRFISSLYLRENFSEITALSLSRGCDINRTNYLKIFDITNKIISRGELNYFVDEFLYTLIVGQEDLLLGLNEKIELINIGHDKIKNDSNIETEDELDIMFILIQDHYFSLDTKGITVKDIMNASGYSDVTVRRKLKSLENKGLIKRIKSNPLIYVLADGYLEN</sequence>
<dbReference type="OrthoDB" id="9813719at2"/>
<reference evidence="4 5" key="1">
    <citation type="submission" date="2019-03" db="EMBL/GenBank/DDBJ databases">
        <title>Genomic Encyclopedia of Type Strains, Phase IV (KMG-IV): sequencing the most valuable type-strain genomes for metagenomic binning, comparative biology and taxonomic classification.</title>
        <authorList>
            <person name="Goeker M."/>
        </authorList>
    </citation>
    <scope>NUCLEOTIDE SEQUENCE [LARGE SCALE GENOMIC DNA]</scope>
    <source>
        <strain evidence="4 5">DSM 26752</strain>
    </source>
</reference>
<dbReference type="EMBL" id="SMAE01000001">
    <property type="protein sequence ID" value="TCS91610.1"/>
    <property type="molecule type" value="Genomic_DNA"/>
</dbReference>
<feature type="active site" evidence="1">
    <location>
        <position position="37"/>
    </location>
</feature>
<evidence type="ECO:0000313" key="5">
    <source>
        <dbReference type="Proteomes" id="UP000294567"/>
    </source>
</evidence>
<comment type="caution">
    <text evidence="4">The sequence shown here is derived from an EMBL/GenBank/DDBJ whole genome shotgun (WGS) entry which is preliminary data.</text>
</comment>
<dbReference type="AlphaFoldDB" id="A0A4V2UUM5"/>
<dbReference type="Proteomes" id="UP000294567">
    <property type="component" value="Unassembled WGS sequence"/>
</dbReference>
<gene>
    <name evidence="4" type="ORF">EDD65_101112</name>
</gene>
<evidence type="ECO:0000256" key="2">
    <source>
        <dbReference type="PIRSR" id="PIRSR640198-2"/>
    </source>
</evidence>
<feature type="binding site" evidence="2">
    <location>
        <begin position="41"/>
        <end position="48"/>
    </location>
    <ligand>
        <name>ATP</name>
        <dbReference type="ChEBI" id="CHEBI:30616"/>
    </ligand>
</feature>
<dbReference type="RefSeq" id="WP_132025358.1">
    <property type="nucleotide sequence ID" value="NZ_CP068564.1"/>
</dbReference>
<keyword evidence="2" id="KW-0547">Nucleotide-binding</keyword>
<dbReference type="InterPro" id="IPR036390">
    <property type="entry name" value="WH_DNA-bd_sf"/>
</dbReference>
<proteinExistence type="predicted"/>
<dbReference type="Gene3D" id="1.10.10.10">
    <property type="entry name" value="Winged helix-like DNA-binding domain superfamily/Winged helix DNA-binding domain"/>
    <property type="match status" value="1"/>
</dbReference>
<dbReference type="InterPro" id="IPR040198">
    <property type="entry name" value="Fido_containing"/>
</dbReference>
<dbReference type="PANTHER" id="PTHR13504">
    <property type="entry name" value="FIDO DOMAIN-CONTAINING PROTEIN DDB_G0283145"/>
    <property type="match status" value="1"/>
</dbReference>
<dbReference type="Gene3D" id="1.10.3290.10">
    <property type="entry name" value="Fido-like domain"/>
    <property type="match status" value="1"/>
</dbReference>
<feature type="domain" description="Fido" evidence="3">
    <location>
        <begin position="1"/>
        <end position="100"/>
    </location>
</feature>
<dbReference type="PANTHER" id="PTHR13504:SF40">
    <property type="entry name" value="FIDO DOMAIN-CONTAINING PROTEIN"/>
    <property type="match status" value="1"/>
</dbReference>
<dbReference type="SUPFAM" id="SSF46785">
    <property type="entry name" value="Winged helix' DNA-binding domain"/>
    <property type="match status" value="1"/>
</dbReference>
<organism evidence="4 5">
    <name type="scientific">Keratinibaculum paraultunense</name>
    <dbReference type="NCBI Taxonomy" id="1278232"/>
    <lineage>
        <taxon>Bacteria</taxon>
        <taxon>Bacillati</taxon>
        <taxon>Bacillota</taxon>
        <taxon>Tissierellia</taxon>
        <taxon>Tissierellales</taxon>
        <taxon>Tepidimicrobiaceae</taxon>
        <taxon>Keratinibaculum</taxon>
    </lineage>
</organism>